<dbReference type="Proteomes" id="UP001218208">
    <property type="component" value="Unassembled WGS sequence"/>
</dbReference>
<accession>A0AAI9BYC0</accession>
<sequence length="171" mass="18298">MFLTRTCWPRALAHTIKERTVAACNKGSFLLVLLLALGLAAMPEVAGAGPSTAFVERVSHHPAGTHEAAAIIRWLDGLPDADRRVMEPGTLTVRQRRVGSGALARASAMPPVPLPASGAPGERITITNQLPGGFIETWTFQWVSGSGGGGWKQTDYEMHAPVVEPERPQEL</sequence>
<proteinExistence type="predicted"/>
<evidence type="ECO:0000313" key="1">
    <source>
        <dbReference type="EMBL" id="EKT4090754.1"/>
    </source>
</evidence>
<gene>
    <name evidence="1" type="ORF">QEG23_000223</name>
</gene>
<name>A0AAI9BYC0_STEMA</name>
<comment type="caution">
    <text evidence="1">The sequence shown here is derived from an EMBL/GenBank/DDBJ whole genome shotgun (WGS) entry which is preliminary data.</text>
</comment>
<reference evidence="1" key="1">
    <citation type="submission" date="2022-07" db="EMBL/GenBank/DDBJ databases">
        <authorList>
            <consortium name="DAFM: The Division of Animal and Food Microbiology"/>
        </authorList>
    </citation>
    <scope>NUCLEOTIDE SEQUENCE</scope>
    <source>
        <strain evidence="1">19MO01SH01-2</strain>
    </source>
</reference>
<dbReference type="AlphaFoldDB" id="A0AAI9BYC0"/>
<dbReference type="EMBL" id="ABLOJW010000001">
    <property type="protein sequence ID" value="EKT4090754.1"/>
    <property type="molecule type" value="Genomic_DNA"/>
</dbReference>
<evidence type="ECO:0000313" key="2">
    <source>
        <dbReference type="Proteomes" id="UP001218208"/>
    </source>
</evidence>
<dbReference type="RefSeq" id="WP_162621987.1">
    <property type="nucleotide sequence ID" value="NZ_CP029773.1"/>
</dbReference>
<organism evidence="1 2">
    <name type="scientific">Stenotrophomonas maltophilia</name>
    <name type="common">Pseudomonas maltophilia</name>
    <name type="synonym">Xanthomonas maltophilia</name>
    <dbReference type="NCBI Taxonomy" id="40324"/>
    <lineage>
        <taxon>Bacteria</taxon>
        <taxon>Pseudomonadati</taxon>
        <taxon>Pseudomonadota</taxon>
        <taxon>Gammaproteobacteria</taxon>
        <taxon>Lysobacterales</taxon>
        <taxon>Lysobacteraceae</taxon>
        <taxon>Stenotrophomonas</taxon>
        <taxon>Stenotrophomonas maltophilia group</taxon>
    </lineage>
</organism>
<protein>
    <submittedName>
        <fullName evidence="1">Uncharacterized protein</fullName>
    </submittedName>
</protein>